<dbReference type="SUPFAM" id="SSF69593">
    <property type="entry name" value="Glycerol-3-phosphate (1)-acyltransferase"/>
    <property type="match status" value="1"/>
</dbReference>
<dbReference type="EMBL" id="AP023355">
    <property type="protein sequence ID" value="BCJ36655.1"/>
    <property type="molecule type" value="Genomic_DNA"/>
</dbReference>
<feature type="compositionally biased region" description="Low complexity" evidence="3">
    <location>
        <begin position="235"/>
        <end position="244"/>
    </location>
</feature>
<reference evidence="5 6" key="1">
    <citation type="submission" date="2020-08" db="EMBL/GenBank/DDBJ databases">
        <title>Whole genome shotgun sequence of Actinocatenispora thailandica NBRC 105041.</title>
        <authorList>
            <person name="Komaki H."/>
            <person name="Tamura T."/>
        </authorList>
    </citation>
    <scope>NUCLEOTIDE SEQUENCE [LARGE SCALE GENOMIC DNA]</scope>
    <source>
        <strain evidence="5 6">NBRC 105041</strain>
    </source>
</reference>
<evidence type="ECO:0000259" key="4">
    <source>
        <dbReference type="SMART" id="SM00563"/>
    </source>
</evidence>
<dbReference type="InterPro" id="IPR002123">
    <property type="entry name" value="Plipid/glycerol_acylTrfase"/>
</dbReference>
<organism evidence="5 6">
    <name type="scientific">Actinocatenispora thailandica</name>
    <dbReference type="NCBI Taxonomy" id="227318"/>
    <lineage>
        <taxon>Bacteria</taxon>
        <taxon>Bacillati</taxon>
        <taxon>Actinomycetota</taxon>
        <taxon>Actinomycetes</taxon>
        <taxon>Micromonosporales</taxon>
        <taxon>Micromonosporaceae</taxon>
        <taxon>Actinocatenispora</taxon>
    </lineage>
</organism>
<dbReference type="Pfam" id="PF01553">
    <property type="entry name" value="Acyltransferase"/>
    <property type="match status" value="1"/>
</dbReference>
<dbReference type="Proteomes" id="UP000611640">
    <property type="component" value="Chromosome"/>
</dbReference>
<evidence type="ECO:0000256" key="3">
    <source>
        <dbReference type="SAM" id="MobiDB-lite"/>
    </source>
</evidence>
<dbReference type="GO" id="GO:0003841">
    <property type="term" value="F:1-acylglycerol-3-phosphate O-acyltransferase activity"/>
    <property type="evidence" value="ECO:0007669"/>
    <property type="project" value="TreeGrafter"/>
</dbReference>
<evidence type="ECO:0000313" key="5">
    <source>
        <dbReference type="EMBL" id="BCJ36655.1"/>
    </source>
</evidence>
<dbReference type="GO" id="GO:0005886">
    <property type="term" value="C:plasma membrane"/>
    <property type="evidence" value="ECO:0007669"/>
    <property type="project" value="TreeGrafter"/>
</dbReference>
<evidence type="ECO:0000256" key="1">
    <source>
        <dbReference type="ARBA" id="ARBA00022679"/>
    </source>
</evidence>
<sequence length="244" mass="26897">MLYWVLKWILIGPWLRVLWRPKVEGLEHVPATGPAILASNHVAFIDSVFLPLMVHRPIRFMAKSEYFTGKGLKGWLSRLFFTTIGCVPVDRAGGRAARAALDAGKQVLEDGKLWGMYPEGTRSPDGQLYRGKTGVARLALESGVPVIPCAMVNFHEIQPAGAKLPRLNKRVHMRIGAPLDFSRYAGMAGDRFVERSVTDEIMYNLMDLSGQEYVDVYAAKVKKSDKPAQAESATEKPAAANTAA</sequence>
<protein>
    <submittedName>
        <fullName evidence="5">1-acyl-sn-glycerol-3-phosphate acyltransferase</fullName>
    </submittedName>
</protein>
<dbReference type="SMART" id="SM00563">
    <property type="entry name" value="PlsC"/>
    <property type="match status" value="1"/>
</dbReference>
<accession>A0A7R7DRQ1</accession>
<keyword evidence="1" id="KW-0808">Transferase</keyword>
<dbReference type="CDD" id="cd07989">
    <property type="entry name" value="LPLAT_AGPAT-like"/>
    <property type="match status" value="1"/>
</dbReference>
<proteinExistence type="predicted"/>
<dbReference type="AlphaFoldDB" id="A0A7R7DRQ1"/>
<keyword evidence="6" id="KW-1185">Reference proteome</keyword>
<feature type="region of interest" description="Disordered" evidence="3">
    <location>
        <begin position="225"/>
        <end position="244"/>
    </location>
</feature>
<dbReference type="PANTHER" id="PTHR10434:SF11">
    <property type="entry name" value="1-ACYL-SN-GLYCEROL-3-PHOSPHATE ACYLTRANSFERASE"/>
    <property type="match status" value="1"/>
</dbReference>
<feature type="domain" description="Phospholipid/glycerol acyltransferase" evidence="4">
    <location>
        <begin position="35"/>
        <end position="154"/>
    </location>
</feature>
<dbReference type="RefSeq" id="WP_203965973.1">
    <property type="nucleotide sequence ID" value="NZ_AP023355.1"/>
</dbReference>
<evidence type="ECO:0000313" key="6">
    <source>
        <dbReference type="Proteomes" id="UP000611640"/>
    </source>
</evidence>
<gene>
    <name evidence="5" type="ORF">Athai_41580</name>
</gene>
<keyword evidence="2 5" id="KW-0012">Acyltransferase</keyword>
<name>A0A7R7DRQ1_9ACTN</name>
<evidence type="ECO:0000256" key="2">
    <source>
        <dbReference type="ARBA" id="ARBA00023315"/>
    </source>
</evidence>
<dbReference type="PANTHER" id="PTHR10434">
    <property type="entry name" value="1-ACYL-SN-GLYCEROL-3-PHOSPHATE ACYLTRANSFERASE"/>
    <property type="match status" value="1"/>
</dbReference>
<dbReference type="GO" id="GO:0006654">
    <property type="term" value="P:phosphatidic acid biosynthetic process"/>
    <property type="evidence" value="ECO:0007669"/>
    <property type="project" value="TreeGrafter"/>
</dbReference>
<dbReference type="KEGG" id="atl:Athai_41580"/>